<gene>
    <name evidence="1" type="ORF">UFOPK1495_01704</name>
</gene>
<accession>A0A6J6DN64</accession>
<dbReference type="AlphaFoldDB" id="A0A6J6DN64"/>
<evidence type="ECO:0000313" key="1">
    <source>
        <dbReference type="EMBL" id="CAB4564554.1"/>
    </source>
</evidence>
<proteinExistence type="predicted"/>
<name>A0A6J6DN64_9ZZZZ</name>
<reference evidence="1" key="1">
    <citation type="submission" date="2020-05" db="EMBL/GenBank/DDBJ databases">
        <authorList>
            <person name="Chiriac C."/>
            <person name="Salcher M."/>
            <person name="Ghai R."/>
            <person name="Kavagutti S V."/>
        </authorList>
    </citation>
    <scope>NUCLEOTIDE SEQUENCE</scope>
</reference>
<protein>
    <submittedName>
        <fullName evidence="1">Unannotated protein</fullName>
    </submittedName>
</protein>
<organism evidence="1">
    <name type="scientific">freshwater metagenome</name>
    <dbReference type="NCBI Taxonomy" id="449393"/>
    <lineage>
        <taxon>unclassified sequences</taxon>
        <taxon>metagenomes</taxon>
        <taxon>ecological metagenomes</taxon>
    </lineage>
</organism>
<dbReference type="EMBL" id="CAEZSU010000241">
    <property type="protein sequence ID" value="CAB4564554.1"/>
    <property type="molecule type" value="Genomic_DNA"/>
</dbReference>
<sequence>MKRSCARPGCSSPATATFEYNYGDQMVILDVLADEAHPANYDVCRRHADSMTVPKGWTLVDRRRGPASLAGHLTAP</sequence>
<dbReference type="InterPro" id="IPR021888">
    <property type="entry name" value="DUF3499"/>
</dbReference>
<dbReference type="Pfam" id="PF12005">
    <property type="entry name" value="DUF3499"/>
    <property type="match status" value="1"/>
</dbReference>